<dbReference type="PANTHER" id="PTHR46599">
    <property type="entry name" value="PIGGYBAC TRANSPOSABLE ELEMENT-DERIVED PROTEIN 4"/>
    <property type="match status" value="1"/>
</dbReference>
<evidence type="ECO:0000313" key="4">
    <source>
        <dbReference type="WBParaSite" id="maker-uti_cns_0045800-snap-gene-1.29-mRNA-1"/>
    </source>
</evidence>
<evidence type="ECO:0000259" key="2">
    <source>
        <dbReference type="Pfam" id="PF13843"/>
    </source>
</evidence>
<protein>
    <submittedName>
        <fullName evidence="4">DDE_Tnp_1_7 domain-containing protein</fullName>
    </submittedName>
</protein>
<feature type="region of interest" description="Disordered" evidence="1">
    <location>
        <begin position="149"/>
        <end position="192"/>
    </location>
</feature>
<keyword evidence="3" id="KW-1185">Reference proteome</keyword>
<name>A0A1I8J381_9PLAT</name>
<organism evidence="3 4">
    <name type="scientific">Macrostomum lignano</name>
    <dbReference type="NCBI Taxonomy" id="282301"/>
    <lineage>
        <taxon>Eukaryota</taxon>
        <taxon>Metazoa</taxon>
        <taxon>Spiralia</taxon>
        <taxon>Lophotrochozoa</taxon>
        <taxon>Platyhelminthes</taxon>
        <taxon>Rhabditophora</taxon>
        <taxon>Macrostomorpha</taxon>
        <taxon>Macrostomida</taxon>
        <taxon>Macrostomidae</taxon>
        <taxon>Macrostomum</taxon>
    </lineage>
</organism>
<evidence type="ECO:0000256" key="1">
    <source>
        <dbReference type="SAM" id="MobiDB-lite"/>
    </source>
</evidence>
<dbReference type="AlphaFoldDB" id="A0A1I8J381"/>
<feature type="domain" description="PiggyBac transposable element-derived protein" evidence="2">
    <location>
        <begin position="3"/>
        <end position="109"/>
    </location>
</feature>
<dbReference type="WBParaSite" id="maker-uti_cns_0045800-snap-gene-1.29-mRNA-1">
    <property type="protein sequence ID" value="maker-uti_cns_0045800-snap-gene-1.29-mRNA-1"/>
    <property type="gene ID" value="maker-uti_cns_0045800-snap-gene-1.29"/>
</dbReference>
<dbReference type="Proteomes" id="UP000095280">
    <property type="component" value="Unplaced"/>
</dbReference>
<evidence type="ECO:0000313" key="3">
    <source>
        <dbReference type="Proteomes" id="UP000095280"/>
    </source>
</evidence>
<dbReference type="InterPro" id="IPR029526">
    <property type="entry name" value="PGBD"/>
</dbReference>
<reference evidence="4" key="1">
    <citation type="submission" date="2016-11" db="UniProtKB">
        <authorList>
            <consortium name="WormBaseParasite"/>
        </authorList>
    </citation>
    <scope>IDENTIFICATION</scope>
</reference>
<sequence length="192" mass="21905">MKMLPRSRFQQIMTWLRCDECLDFDADDPLCKIRPFLDIIRTVCKNSCLPGQSIAVDEALVLYRGRLLFKQYMPYKRAKFGIKLYCFAESSTGYNWNCRIHSTTIANEQFGNDVPQLSISERVATFWTLDIGSFATVGFHRLKPDDIKSAEVPGRASRRGARRSNTTQSPTGGRDKAMVNRPRSAVTNDPRE</sequence>
<dbReference type="PANTHER" id="PTHR46599:SF3">
    <property type="entry name" value="PIGGYBAC TRANSPOSABLE ELEMENT-DERIVED PROTEIN 4"/>
    <property type="match status" value="1"/>
</dbReference>
<proteinExistence type="predicted"/>
<accession>A0A1I8J381</accession>
<dbReference type="Pfam" id="PF13843">
    <property type="entry name" value="DDE_Tnp_1_7"/>
    <property type="match status" value="1"/>
</dbReference>